<gene>
    <name evidence="1" type="ORF">PPNO1_LOCUS9589</name>
</gene>
<accession>A0A9P1MGN5</accession>
<proteinExistence type="predicted"/>
<evidence type="ECO:0000313" key="1">
    <source>
        <dbReference type="EMBL" id="CAI4220048.1"/>
    </source>
</evidence>
<name>A0A9P1MGN5_9PEZI</name>
<organism evidence="1 2">
    <name type="scientific">Parascedosporium putredinis</name>
    <dbReference type="NCBI Taxonomy" id="1442378"/>
    <lineage>
        <taxon>Eukaryota</taxon>
        <taxon>Fungi</taxon>
        <taxon>Dikarya</taxon>
        <taxon>Ascomycota</taxon>
        <taxon>Pezizomycotina</taxon>
        <taxon>Sordariomycetes</taxon>
        <taxon>Hypocreomycetidae</taxon>
        <taxon>Microascales</taxon>
        <taxon>Microascaceae</taxon>
        <taxon>Parascedosporium</taxon>
    </lineage>
</organism>
<evidence type="ECO:0000313" key="2">
    <source>
        <dbReference type="Proteomes" id="UP000838763"/>
    </source>
</evidence>
<sequence>MDSLPEDILYQILIVIKRASITHLRRCILVNKAWYYTGLPLLYRNLALSSRYLALFLEGFRWEDHAHLVRSLTVHVSAPPRMRYSSGAQMCNARDQRDLEMAMLSEKLGGLVNLASFSLHAPFREVASVTRRAVIALLENLPSSCTCLEIDTADSDDRLQGESLHVCESLRAVLPRMRFARIRTSAMCCAMFGNGPDPNRDPGTEDDGQASFRPIALPHMESLLVNCITTDCYALPRCQHPAWDDGLLDPGSPDACWPSVTAALQILTDTKGAVKPDASITVMGYTLPGDPTTWPYGRPISARTISPSPGSCASRARGTLGSSDAIEPVAEDHNWVAVYGGSRLPRPVVAAEMRGERSIAMGCLVKPAYLKSAAKWLQENPGQIPTHWLNENQCGLKLFTAEKREGEEYLSLEPIREWTPAGWIRGSHNMFMRRRMVR</sequence>
<evidence type="ECO:0008006" key="3">
    <source>
        <dbReference type="Google" id="ProtNLM"/>
    </source>
</evidence>
<comment type="caution">
    <text evidence="1">The sequence shown here is derived from an EMBL/GenBank/DDBJ whole genome shotgun (WGS) entry which is preliminary data.</text>
</comment>
<reference evidence="1" key="1">
    <citation type="submission" date="2022-11" db="EMBL/GenBank/DDBJ databases">
        <authorList>
            <person name="Scott C."/>
            <person name="Bruce N."/>
        </authorList>
    </citation>
    <scope>NUCLEOTIDE SEQUENCE</scope>
</reference>
<dbReference type="AlphaFoldDB" id="A0A9P1MGN5"/>
<dbReference type="OrthoDB" id="4192220at2759"/>
<protein>
    <recommendedName>
        <fullName evidence="3">F-box domain-containing protein</fullName>
    </recommendedName>
</protein>
<keyword evidence="2" id="KW-1185">Reference proteome</keyword>
<dbReference type="EMBL" id="CALLCH030000021">
    <property type="protein sequence ID" value="CAI4220048.1"/>
    <property type="molecule type" value="Genomic_DNA"/>
</dbReference>
<dbReference type="Proteomes" id="UP000838763">
    <property type="component" value="Unassembled WGS sequence"/>
</dbReference>